<dbReference type="AlphaFoldDB" id="A0A0G1U9V6"/>
<proteinExistence type="predicted"/>
<accession>A0A0G1U9V6</accession>
<dbReference type="EMBL" id="LCPF01000005">
    <property type="protein sequence ID" value="KKU90956.1"/>
    <property type="molecule type" value="Genomic_DNA"/>
</dbReference>
<organism evidence="1 2">
    <name type="scientific">Candidatus Jorgensenbacteria bacterium GW2011_GWA1_48_11</name>
    <dbReference type="NCBI Taxonomy" id="1618660"/>
    <lineage>
        <taxon>Bacteria</taxon>
        <taxon>Candidatus Joergenseniibacteriota</taxon>
    </lineage>
</organism>
<evidence type="ECO:0000313" key="2">
    <source>
        <dbReference type="Proteomes" id="UP000034956"/>
    </source>
</evidence>
<name>A0A0G1U9V6_9BACT</name>
<evidence type="ECO:0000313" key="1">
    <source>
        <dbReference type="EMBL" id="KKU90956.1"/>
    </source>
</evidence>
<comment type="caution">
    <text evidence="1">The sequence shown here is derived from an EMBL/GenBank/DDBJ whole genome shotgun (WGS) entry which is preliminary data.</text>
</comment>
<sequence>MNRESRKCQNCHQEFWIEPEDFDFYKKIDVPPPTWCPECRLIRRLLWRDDQTLYKRHCDLCKKEIIAMYPADVSFPVYCRACWYSDGWDALAYGRDYDFSRPFFSQFSDLMQVTPQIALQIDRSTNSDYCNQITDCKNCYLLTSGSDCEDCQYGYRILNSKSVVDAFAAIRCQFCYQTLQSMDSARMLFADRCHDSLDVVFGFDLKGCQNCFMSTNLRHKSYVFKNQQLSKEEYKARMAQIDTGSYAKLREYEFEFNEIKRKSLYKFIIDNHIVDSTGDSLGNTKNCKDCFFTSDTEDSRFCMLLFNAKDIYDVNNGCCVMERCYECSTTGVHAYDVKLSADVWPEARSVSYSQSCRNGVSDLFGCVSLRKKQYCILNKQYSRQEYEELVLRIIKHMTEMPYVDKRGLAYQYGEFFPPEISLFAHNTSTAKDFYPLTREEAEKKGYRWGKEESHDYKPTVNAAELPDHIKDAKDEITKEIIACLHDGKRNEYCTKAFRIIPDELNLYRRMNVPLPRLCPSCRHYQRFRSRNPLKLWERQCLCDYKVHKNIVSHPHHPTGRCPNKFKTAYSSERSEIVYCEQCYNAEVV</sequence>
<protein>
    <submittedName>
        <fullName evidence="1">Uncharacterized protein</fullName>
    </submittedName>
</protein>
<dbReference type="Proteomes" id="UP000034956">
    <property type="component" value="Unassembled WGS sequence"/>
</dbReference>
<gene>
    <name evidence="1" type="ORF">UY23_C0005G0052</name>
</gene>
<reference evidence="1 2" key="1">
    <citation type="journal article" date="2015" name="Nature">
        <title>rRNA introns, odd ribosomes, and small enigmatic genomes across a large radiation of phyla.</title>
        <authorList>
            <person name="Brown C.T."/>
            <person name="Hug L.A."/>
            <person name="Thomas B.C."/>
            <person name="Sharon I."/>
            <person name="Castelle C.J."/>
            <person name="Singh A."/>
            <person name="Wilkins M.J."/>
            <person name="Williams K.H."/>
            <person name="Banfield J.F."/>
        </authorList>
    </citation>
    <scope>NUCLEOTIDE SEQUENCE [LARGE SCALE GENOMIC DNA]</scope>
</reference>